<feature type="compositionally biased region" description="Pro residues" evidence="1">
    <location>
        <begin position="47"/>
        <end position="60"/>
    </location>
</feature>
<dbReference type="Proteomes" id="UP001293254">
    <property type="component" value="Unassembled WGS sequence"/>
</dbReference>
<evidence type="ECO:0000256" key="1">
    <source>
        <dbReference type="SAM" id="MobiDB-lite"/>
    </source>
</evidence>
<dbReference type="AlphaFoldDB" id="A0AAE1YUJ4"/>
<feature type="region of interest" description="Disordered" evidence="1">
    <location>
        <begin position="38"/>
        <end position="73"/>
    </location>
</feature>
<dbReference type="EMBL" id="JACGWO010000002">
    <property type="protein sequence ID" value="KAK4435973.1"/>
    <property type="molecule type" value="Genomic_DNA"/>
</dbReference>
<evidence type="ECO:0000313" key="3">
    <source>
        <dbReference type="Proteomes" id="UP001293254"/>
    </source>
</evidence>
<evidence type="ECO:0000313" key="2">
    <source>
        <dbReference type="EMBL" id="KAK4435973.1"/>
    </source>
</evidence>
<accession>A0AAE1YUJ4</accession>
<organism evidence="2 3">
    <name type="scientific">Sesamum alatum</name>
    <dbReference type="NCBI Taxonomy" id="300844"/>
    <lineage>
        <taxon>Eukaryota</taxon>
        <taxon>Viridiplantae</taxon>
        <taxon>Streptophyta</taxon>
        <taxon>Embryophyta</taxon>
        <taxon>Tracheophyta</taxon>
        <taxon>Spermatophyta</taxon>
        <taxon>Magnoliopsida</taxon>
        <taxon>eudicotyledons</taxon>
        <taxon>Gunneridae</taxon>
        <taxon>Pentapetalae</taxon>
        <taxon>asterids</taxon>
        <taxon>lamiids</taxon>
        <taxon>Lamiales</taxon>
        <taxon>Pedaliaceae</taxon>
        <taxon>Sesamum</taxon>
    </lineage>
</organism>
<name>A0AAE1YUJ4_9LAMI</name>
<sequence>MATIAAAATAFTTLHLSRTSFILPSRRLRTFVTSSFSTTTAEFTSNLPPPKPKPQLPKPSAPESDSSDSPTVELGDQLFIPWIVRDENGNLTLRTSPPSRTLKPWRNQEYAEKEEEGC</sequence>
<feature type="compositionally biased region" description="Polar residues" evidence="1">
    <location>
        <begin position="89"/>
        <end position="99"/>
    </location>
</feature>
<reference evidence="2" key="2">
    <citation type="journal article" date="2024" name="Plant">
        <title>Genomic evolution and insights into agronomic trait innovations of Sesamum species.</title>
        <authorList>
            <person name="Miao H."/>
            <person name="Wang L."/>
            <person name="Qu L."/>
            <person name="Liu H."/>
            <person name="Sun Y."/>
            <person name="Le M."/>
            <person name="Wang Q."/>
            <person name="Wei S."/>
            <person name="Zheng Y."/>
            <person name="Lin W."/>
            <person name="Duan Y."/>
            <person name="Cao H."/>
            <person name="Xiong S."/>
            <person name="Wang X."/>
            <person name="Wei L."/>
            <person name="Li C."/>
            <person name="Ma Q."/>
            <person name="Ju M."/>
            <person name="Zhao R."/>
            <person name="Li G."/>
            <person name="Mu C."/>
            <person name="Tian Q."/>
            <person name="Mei H."/>
            <person name="Zhang T."/>
            <person name="Gao T."/>
            <person name="Zhang H."/>
        </authorList>
    </citation>
    <scope>NUCLEOTIDE SEQUENCE</scope>
    <source>
        <strain evidence="2">3651</strain>
    </source>
</reference>
<reference evidence="2" key="1">
    <citation type="submission" date="2020-06" db="EMBL/GenBank/DDBJ databases">
        <authorList>
            <person name="Li T."/>
            <person name="Hu X."/>
            <person name="Zhang T."/>
            <person name="Song X."/>
            <person name="Zhang H."/>
            <person name="Dai N."/>
            <person name="Sheng W."/>
            <person name="Hou X."/>
            <person name="Wei L."/>
        </authorList>
    </citation>
    <scope>NUCLEOTIDE SEQUENCE</scope>
    <source>
        <strain evidence="2">3651</strain>
        <tissue evidence="2">Leaf</tissue>
    </source>
</reference>
<comment type="caution">
    <text evidence="2">The sequence shown here is derived from an EMBL/GenBank/DDBJ whole genome shotgun (WGS) entry which is preliminary data.</text>
</comment>
<feature type="region of interest" description="Disordered" evidence="1">
    <location>
        <begin position="89"/>
        <end position="118"/>
    </location>
</feature>
<proteinExistence type="predicted"/>
<feature type="compositionally biased region" description="Low complexity" evidence="1">
    <location>
        <begin position="61"/>
        <end position="70"/>
    </location>
</feature>
<protein>
    <submittedName>
        <fullName evidence="2">Uncharacterized protein</fullName>
    </submittedName>
</protein>
<gene>
    <name evidence="2" type="ORF">Salat_0761000</name>
</gene>
<keyword evidence="3" id="KW-1185">Reference proteome</keyword>